<dbReference type="Pfam" id="PF00459">
    <property type="entry name" value="Inositol_P"/>
    <property type="match status" value="1"/>
</dbReference>
<protein>
    <submittedName>
        <fullName evidence="3">Uncharacterized protein</fullName>
    </submittedName>
</protein>
<organism evidence="3 4">
    <name type="scientific">Exaiptasia diaphana</name>
    <name type="common">Tropical sea anemone</name>
    <name type="synonym">Aiptasia pulchella</name>
    <dbReference type="NCBI Taxonomy" id="2652724"/>
    <lineage>
        <taxon>Eukaryota</taxon>
        <taxon>Metazoa</taxon>
        <taxon>Cnidaria</taxon>
        <taxon>Anthozoa</taxon>
        <taxon>Hexacorallia</taxon>
        <taxon>Actiniaria</taxon>
        <taxon>Aiptasiidae</taxon>
        <taxon>Exaiptasia</taxon>
    </lineage>
</organism>
<accession>A0A913XM35</accession>
<dbReference type="PANTHER" id="PTHR20854:SF4">
    <property type="entry name" value="INOSITOL-1-MONOPHOSPHATASE-RELATED"/>
    <property type="match status" value="1"/>
</dbReference>
<dbReference type="OrthoDB" id="10254945at2759"/>
<evidence type="ECO:0000313" key="3">
    <source>
        <dbReference type="EnsemblMetazoa" id="XP_020906493.1"/>
    </source>
</evidence>
<dbReference type="Proteomes" id="UP000887567">
    <property type="component" value="Unplaced"/>
</dbReference>
<comment type="similarity">
    <text evidence="1">Belongs to the inositol monophosphatase superfamily.</text>
</comment>
<dbReference type="PANTHER" id="PTHR20854">
    <property type="entry name" value="INOSITOL MONOPHOSPHATASE"/>
    <property type="match status" value="1"/>
</dbReference>
<dbReference type="GO" id="GO:0046872">
    <property type="term" value="F:metal ion binding"/>
    <property type="evidence" value="ECO:0007669"/>
    <property type="project" value="UniProtKB-KW"/>
</dbReference>
<dbReference type="AlphaFoldDB" id="A0A913XM35"/>
<evidence type="ECO:0000256" key="1">
    <source>
        <dbReference type="ARBA" id="ARBA00009759"/>
    </source>
</evidence>
<keyword evidence="2" id="KW-0479">Metal-binding</keyword>
<feature type="binding site" evidence="2">
    <location>
        <position position="90"/>
    </location>
    <ligand>
        <name>Mg(2+)</name>
        <dbReference type="ChEBI" id="CHEBI:18420"/>
        <label>2</label>
    </ligand>
</feature>
<evidence type="ECO:0000313" key="4">
    <source>
        <dbReference type="Proteomes" id="UP000887567"/>
    </source>
</evidence>
<keyword evidence="2" id="KW-0460">Magnesium</keyword>
<evidence type="ECO:0000256" key="2">
    <source>
        <dbReference type="PIRSR" id="PIRSR600760-2"/>
    </source>
</evidence>
<dbReference type="InterPro" id="IPR000760">
    <property type="entry name" value="Inositol_monophosphatase-like"/>
</dbReference>
<dbReference type="KEGG" id="epa:110244628"/>
<dbReference type="RefSeq" id="XP_020906493.1">
    <property type="nucleotide sequence ID" value="XM_021050834.1"/>
</dbReference>
<name>A0A913XM35_EXADI</name>
<dbReference type="EnsemblMetazoa" id="XM_021050834.1">
    <property type="protein sequence ID" value="XP_020906493.1"/>
    <property type="gene ID" value="LOC110244628"/>
</dbReference>
<dbReference type="SUPFAM" id="SSF56655">
    <property type="entry name" value="Carbohydrate phosphatase"/>
    <property type="match status" value="1"/>
</dbReference>
<dbReference type="Gene3D" id="3.30.540.10">
    <property type="entry name" value="Fructose-1,6-Bisphosphatase, subunit A, domain 1"/>
    <property type="match status" value="1"/>
</dbReference>
<dbReference type="GO" id="GO:0006020">
    <property type="term" value="P:inositol metabolic process"/>
    <property type="evidence" value="ECO:0007669"/>
    <property type="project" value="TreeGrafter"/>
</dbReference>
<dbReference type="GO" id="GO:0008934">
    <property type="term" value="F:inositol monophosphate 1-phosphatase activity"/>
    <property type="evidence" value="ECO:0007669"/>
    <property type="project" value="TreeGrafter"/>
</dbReference>
<reference evidence="3" key="1">
    <citation type="submission" date="2022-11" db="UniProtKB">
        <authorList>
            <consortium name="EnsemblMetazoa"/>
        </authorList>
    </citation>
    <scope>IDENTIFICATION</scope>
</reference>
<feature type="binding site" evidence="2">
    <location>
        <position position="88"/>
    </location>
    <ligand>
        <name>Mg(2+)</name>
        <dbReference type="ChEBI" id="CHEBI:18420"/>
        <label>1</label>
        <note>catalytic</note>
    </ligand>
</feature>
<keyword evidence="4" id="KW-1185">Reference proteome</keyword>
<feature type="binding site" evidence="2">
    <location>
        <position position="91"/>
    </location>
    <ligand>
        <name>Mg(2+)</name>
        <dbReference type="ChEBI" id="CHEBI:18420"/>
        <label>1</label>
        <note>catalytic</note>
    </ligand>
</feature>
<proteinExistence type="inferred from homology"/>
<dbReference type="GeneID" id="110244628"/>
<feature type="binding site" evidence="2">
    <location>
        <position position="68"/>
    </location>
    <ligand>
        <name>Mg(2+)</name>
        <dbReference type="ChEBI" id="CHEBI:18420"/>
        <label>1</label>
        <note>catalytic</note>
    </ligand>
</feature>
<sequence>MQIDHLPEIYLLAMKATIEATEVILPVYEQVIEPEMKSDGSPVTKADLASSKVISNILEQTGIPILGEELEKAEYAVRSQWKENWCVDPLDGTKMFLLKNDEFSINIAHVVDGEAIFGIISSPIQREMIIGGEGFGAFFVRFSDMDSPEKW</sequence>
<dbReference type="GO" id="GO:0007165">
    <property type="term" value="P:signal transduction"/>
    <property type="evidence" value="ECO:0007669"/>
    <property type="project" value="TreeGrafter"/>
</dbReference>
<comment type="cofactor">
    <cofactor evidence="2">
        <name>Mg(2+)</name>
        <dbReference type="ChEBI" id="CHEBI:18420"/>
    </cofactor>
</comment>